<name>A0A4S8KX17_DENBC</name>
<accession>A0A4S8KX17</accession>
<dbReference type="Proteomes" id="UP000297245">
    <property type="component" value="Unassembled WGS sequence"/>
</dbReference>
<organism evidence="3 4">
    <name type="scientific">Dendrothele bispora (strain CBS 962.96)</name>
    <dbReference type="NCBI Taxonomy" id="1314807"/>
    <lineage>
        <taxon>Eukaryota</taxon>
        <taxon>Fungi</taxon>
        <taxon>Dikarya</taxon>
        <taxon>Basidiomycota</taxon>
        <taxon>Agaricomycotina</taxon>
        <taxon>Agaricomycetes</taxon>
        <taxon>Agaricomycetidae</taxon>
        <taxon>Agaricales</taxon>
        <taxon>Agaricales incertae sedis</taxon>
        <taxon>Dendrothele</taxon>
    </lineage>
</organism>
<keyword evidence="2" id="KW-0812">Transmembrane</keyword>
<keyword evidence="4" id="KW-1185">Reference proteome</keyword>
<keyword evidence="2" id="KW-1133">Transmembrane helix</keyword>
<evidence type="ECO:0000313" key="3">
    <source>
        <dbReference type="EMBL" id="THU80536.1"/>
    </source>
</evidence>
<keyword evidence="2" id="KW-0472">Membrane</keyword>
<evidence type="ECO:0000256" key="2">
    <source>
        <dbReference type="SAM" id="Phobius"/>
    </source>
</evidence>
<proteinExistence type="predicted"/>
<evidence type="ECO:0000313" key="4">
    <source>
        <dbReference type="Proteomes" id="UP000297245"/>
    </source>
</evidence>
<feature type="compositionally biased region" description="Acidic residues" evidence="1">
    <location>
        <begin position="249"/>
        <end position="270"/>
    </location>
</feature>
<feature type="region of interest" description="Disordered" evidence="1">
    <location>
        <begin position="249"/>
        <end position="316"/>
    </location>
</feature>
<dbReference type="EMBL" id="ML179895">
    <property type="protein sequence ID" value="THU80536.1"/>
    <property type="molecule type" value="Genomic_DNA"/>
</dbReference>
<gene>
    <name evidence="3" type="ORF">K435DRAFT_785412</name>
</gene>
<reference evidence="3 4" key="1">
    <citation type="journal article" date="2019" name="Nat. Ecol. Evol.">
        <title>Megaphylogeny resolves global patterns of mushroom evolution.</title>
        <authorList>
            <person name="Varga T."/>
            <person name="Krizsan K."/>
            <person name="Foldi C."/>
            <person name="Dima B."/>
            <person name="Sanchez-Garcia M."/>
            <person name="Sanchez-Ramirez S."/>
            <person name="Szollosi G.J."/>
            <person name="Szarkandi J.G."/>
            <person name="Papp V."/>
            <person name="Albert L."/>
            <person name="Andreopoulos W."/>
            <person name="Angelini C."/>
            <person name="Antonin V."/>
            <person name="Barry K.W."/>
            <person name="Bougher N.L."/>
            <person name="Buchanan P."/>
            <person name="Buyck B."/>
            <person name="Bense V."/>
            <person name="Catcheside P."/>
            <person name="Chovatia M."/>
            <person name="Cooper J."/>
            <person name="Damon W."/>
            <person name="Desjardin D."/>
            <person name="Finy P."/>
            <person name="Geml J."/>
            <person name="Haridas S."/>
            <person name="Hughes K."/>
            <person name="Justo A."/>
            <person name="Karasinski D."/>
            <person name="Kautmanova I."/>
            <person name="Kiss B."/>
            <person name="Kocsube S."/>
            <person name="Kotiranta H."/>
            <person name="LaButti K.M."/>
            <person name="Lechner B.E."/>
            <person name="Liimatainen K."/>
            <person name="Lipzen A."/>
            <person name="Lukacs Z."/>
            <person name="Mihaltcheva S."/>
            <person name="Morgado L.N."/>
            <person name="Niskanen T."/>
            <person name="Noordeloos M.E."/>
            <person name="Ohm R.A."/>
            <person name="Ortiz-Santana B."/>
            <person name="Ovrebo C."/>
            <person name="Racz N."/>
            <person name="Riley R."/>
            <person name="Savchenko A."/>
            <person name="Shiryaev A."/>
            <person name="Soop K."/>
            <person name="Spirin V."/>
            <person name="Szebenyi C."/>
            <person name="Tomsovsky M."/>
            <person name="Tulloss R.E."/>
            <person name="Uehling J."/>
            <person name="Grigoriev I.V."/>
            <person name="Vagvolgyi C."/>
            <person name="Papp T."/>
            <person name="Martin F.M."/>
            <person name="Miettinen O."/>
            <person name="Hibbett D.S."/>
            <person name="Nagy L.G."/>
        </authorList>
    </citation>
    <scope>NUCLEOTIDE SEQUENCE [LARGE SCALE GENOMIC DNA]</scope>
    <source>
        <strain evidence="3 4">CBS 962.96</strain>
    </source>
</reference>
<feature type="transmembrane region" description="Helical" evidence="2">
    <location>
        <begin position="119"/>
        <end position="137"/>
    </location>
</feature>
<evidence type="ECO:0000256" key="1">
    <source>
        <dbReference type="SAM" id="MobiDB-lite"/>
    </source>
</evidence>
<evidence type="ECO:0008006" key="5">
    <source>
        <dbReference type="Google" id="ProtNLM"/>
    </source>
</evidence>
<sequence length="329" mass="37105">MTATITTTAIPDIPVEIVEAIISTLWYSDDLLLKDRIIFMKSSVLVNSSWALLFIRVSAKDVHIPSPSYATKFLNILRGESVLYNACGVGLHNHFTRSITFQYEGDPDKMMVKRAYSHPMALAILSVFHVLFIPTSFTERLPNLRRISIELVNCTLDDFFSRIKFFMFPRQVTHFDLRFEYSPCVDSKDLFEIQGSEEPVGLVPGSVPNLKHLSLYGATKVVLQELLWACSNLETLETDVIDYDGPYYDEEPDSDEEVDEAEDDEDEDEYGIASVRHQTTEAFGNQGKGEEDVDSGYGSTEEQERDASLAGSTASSRPRVYSWLVPILP</sequence>
<protein>
    <recommendedName>
        <fullName evidence="5">F-box domain-containing protein</fullName>
    </recommendedName>
</protein>
<dbReference type="OrthoDB" id="2836053at2759"/>
<dbReference type="AlphaFoldDB" id="A0A4S8KX17"/>